<dbReference type="OrthoDB" id="197906at2759"/>
<evidence type="ECO:0000313" key="10">
    <source>
        <dbReference type="EMBL" id="KFM74201.1"/>
    </source>
</evidence>
<feature type="non-terminal residue" evidence="10">
    <location>
        <position position="321"/>
    </location>
</feature>
<dbReference type="InterPro" id="IPR038968">
    <property type="entry name" value="CSTPP1"/>
</dbReference>
<protein>
    <recommendedName>
        <fullName evidence="7">Centriolar satellite-associated tubulin polyglutamylase complex regulator 1</fullName>
    </recommendedName>
</protein>
<keyword evidence="4" id="KW-0493">Microtubule</keyword>
<proteinExistence type="inferred from homology"/>
<dbReference type="PANTHER" id="PTHR34252">
    <property type="entry name" value="UPF0705 PROTEIN C11ORF49"/>
    <property type="match status" value="1"/>
</dbReference>
<comment type="similarity">
    <text evidence="6">Belongs to the CSTPP1 family.</text>
</comment>
<sequence>MAEAKAVEDTLENKQYLKEHNLETYLYDAVAQMLSLRLESNKMKPTKFFKEYFCSVHQGTHILFREFSFISATPYNRLCVLKAIMQIYKPLLYKEEKLNARDYHSLLQLVFPDIPIKVVNDAFASYESQQSDDEVCLSFLDFIKAMKASFCYGELDYEANIINMQLNLRIEDFSKICEQGEKNTSNLSEADFLCSLEENGSEQTSSWSLTSGLVSNSEFKRIISLKESNSFSSDEPADGTCGKLSRSSSGSKDASKSEQNMGTLSRATTASLHGRLSGKQLSNSLSLLQTDKFDSESNFSTRRHRSKSAVAIQRSSHHGRP</sequence>
<accession>A0A087UA12</accession>
<evidence type="ECO:0000256" key="6">
    <source>
        <dbReference type="ARBA" id="ARBA00033750"/>
    </source>
</evidence>
<evidence type="ECO:0000313" key="11">
    <source>
        <dbReference type="Proteomes" id="UP000054359"/>
    </source>
</evidence>
<feature type="compositionally biased region" description="Polar residues" evidence="9">
    <location>
        <begin position="258"/>
        <end position="271"/>
    </location>
</feature>
<organism evidence="10 11">
    <name type="scientific">Stegodyphus mimosarum</name>
    <name type="common">African social velvet spider</name>
    <dbReference type="NCBI Taxonomy" id="407821"/>
    <lineage>
        <taxon>Eukaryota</taxon>
        <taxon>Metazoa</taxon>
        <taxon>Ecdysozoa</taxon>
        <taxon>Arthropoda</taxon>
        <taxon>Chelicerata</taxon>
        <taxon>Arachnida</taxon>
        <taxon>Araneae</taxon>
        <taxon>Araneomorphae</taxon>
        <taxon>Entelegynae</taxon>
        <taxon>Eresoidea</taxon>
        <taxon>Eresidae</taxon>
        <taxon>Stegodyphus</taxon>
    </lineage>
</organism>
<dbReference type="EMBL" id="KK118919">
    <property type="protein sequence ID" value="KFM74201.1"/>
    <property type="molecule type" value="Genomic_DNA"/>
</dbReference>
<name>A0A087UA12_STEMI</name>
<dbReference type="Proteomes" id="UP000054359">
    <property type="component" value="Unassembled WGS sequence"/>
</dbReference>
<feature type="region of interest" description="Disordered" evidence="9">
    <location>
        <begin position="293"/>
        <end position="321"/>
    </location>
</feature>
<keyword evidence="5" id="KW-0206">Cytoskeleton</keyword>
<keyword evidence="2" id="KW-0963">Cytoplasm</keyword>
<evidence type="ECO:0000256" key="4">
    <source>
        <dbReference type="ARBA" id="ARBA00022701"/>
    </source>
</evidence>
<dbReference type="PANTHER" id="PTHR34252:SF1">
    <property type="entry name" value="CENTRIOLAR SATELLITE-ASSOCIATED TUBULIN POLYGLUTAMYLASE COMPLEX REGULATOR 1"/>
    <property type="match status" value="1"/>
</dbReference>
<evidence type="ECO:0000256" key="1">
    <source>
        <dbReference type="ARBA" id="ARBA00004607"/>
    </source>
</evidence>
<dbReference type="GO" id="GO:0034451">
    <property type="term" value="C:centriolar satellite"/>
    <property type="evidence" value="ECO:0007669"/>
    <property type="project" value="UniProtKB-SubCell"/>
</dbReference>
<comment type="function">
    <text evidence="8">Regulator of the tubulin polyglutamylase complex (TPGC) that controls cytoskeletal organization, nuclear shape, and cilium disassembly by balancing microtubule and actin assembly. Regulates the assembly and stability of the TPGC and thereby modulates polyglutamylation of the microtubule, which antagonizes MAP4 binding.</text>
</comment>
<evidence type="ECO:0000256" key="3">
    <source>
        <dbReference type="ARBA" id="ARBA00022553"/>
    </source>
</evidence>
<dbReference type="GO" id="GO:0005874">
    <property type="term" value="C:microtubule"/>
    <property type="evidence" value="ECO:0007669"/>
    <property type="project" value="UniProtKB-KW"/>
</dbReference>
<keyword evidence="11" id="KW-1185">Reference proteome</keyword>
<feature type="region of interest" description="Disordered" evidence="9">
    <location>
        <begin position="230"/>
        <end position="276"/>
    </location>
</feature>
<evidence type="ECO:0000256" key="8">
    <source>
        <dbReference type="ARBA" id="ARBA00045673"/>
    </source>
</evidence>
<evidence type="ECO:0000256" key="2">
    <source>
        <dbReference type="ARBA" id="ARBA00022490"/>
    </source>
</evidence>
<evidence type="ECO:0000256" key="9">
    <source>
        <dbReference type="SAM" id="MobiDB-lite"/>
    </source>
</evidence>
<evidence type="ECO:0000256" key="5">
    <source>
        <dbReference type="ARBA" id="ARBA00023212"/>
    </source>
</evidence>
<gene>
    <name evidence="10" type="ORF">X975_00607</name>
</gene>
<comment type="subcellular location">
    <subcellularLocation>
        <location evidence="1">Cytoplasm</location>
        <location evidence="1">Cytoskeleton</location>
        <location evidence="1">Microtubule organizing center</location>
        <location evidence="1">Centrosome</location>
        <location evidence="1">Centriolar satellite</location>
    </subcellularLocation>
</comment>
<feature type="compositionally biased region" description="Low complexity" evidence="9">
    <location>
        <begin position="243"/>
        <end position="252"/>
    </location>
</feature>
<dbReference type="CDD" id="cd22959">
    <property type="entry name" value="DD_C11orf49"/>
    <property type="match status" value="1"/>
</dbReference>
<evidence type="ECO:0000256" key="7">
    <source>
        <dbReference type="ARBA" id="ARBA00033769"/>
    </source>
</evidence>
<dbReference type="AlphaFoldDB" id="A0A087UA12"/>
<dbReference type="STRING" id="407821.A0A087UA12"/>
<reference evidence="10 11" key="1">
    <citation type="submission" date="2013-11" db="EMBL/GenBank/DDBJ databases">
        <title>Genome sequencing of Stegodyphus mimosarum.</title>
        <authorList>
            <person name="Bechsgaard J."/>
        </authorList>
    </citation>
    <scope>NUCLEOTIDE SEQUENCE [LARGE SCALE GENOMIC DNA]</scope>
</reference>
<keyword evidence="3" id="KW-0597">Phosphoprotein</keyword>